<feature type="compositionally biased region" description="Polar residues" evidence="1">
    <location>
        <begin position="45"/>
        <end position="72"/>
    </location>
</feature>
<organism evidence="2 3">
    <name type="scientific">Candidatus Obscuribacter phosphatis</name>
    <dbReference type="NCBI Taxonomy" id="1906157"/>
    <lineage>
        <taxon>Bacteria</taxon>
        <taxon>Bacillati</taxon>
        <taxon>Candidatus Melainabacteria</taxon>
        <taxon>Candidatus Obscuribacterales</taxon>
        <taxon>Candidatus Obscuribacteraceae</taxon>
        <taxon>Candidatus Obscuribacter</taxon>
    </lineage>
</organism>
<proteinExistence type="predicted"/>
<dbReference type="AlphaFoldDB" id="A0A8J7P9A3"/>
<evidence type="ECO:0000256" key="1">
    <source>
        <dbReference type="SAM" id="MobiDB-lite"/>
    </source>
</evidence>
<reference evidence="2" key="1">
    <citation type="submission" date="2021-02" db="EMBL/GenBank/DDBJ databases">
        <title>Genome-Resolved Metagenomics of a Microbial Community Performing Photosynthetic Biological Nutrient Removal.</title>
        <authorList>
            <person name="Mcdaniel E.A."/>
        </authorList>
    </citation>
    <scope>NUCLEOTIDE SEQUENCE</scope>
    <source>
        <strain evidence="2">UWPOB_OBS1</strain>
    </source>
</reference>
<gene>
    <name evidence="2" type="ORF">J0M35_04520</name>
</gene>
<dbReference type="EMBL" id="JAFLCK010000004">
    <property type="protein sequence ID" value="MBN8659602.1"/>
    <property type="molecule type" value="Genomic_DNA"/>
</dbReference>
<protein>
    <submittedName>
        <fullName evidence="2">Uncharacterized protein</fullName>
    </submittedName>
</protein>
<feature type="region of interest" description="Disordered" evidence="1">
    <location>
        <begin position="1"/>
        <end position="72"/>
    </location>
</feature>
<dbReference type="Proteomes" id="UP000664277">
    <property type="component" value="Unassembled WGS sequence"/>
</dbReference>
<name>A0A8J7P9A3_9BACT</name>
<comment type="caution">
    <text evidence="2">The sequence shown here is derived from an EMBL/GenBank/DDBJ whole genome shotgun (WGS) entry which is preliminary data.</text>
</comment>
<evidence type="ECO:0000313" key="3">
    <source>
        <dbReference type="Proteomes" id="UP000664277"/>
    </source>
</evidence>
<evidence type="ECO:0000313" key="2">
    <source>
        <dbReference type="EMBL" id="MBN8659602.1"/>
    </source>
</evidence>
<sequence>MNTADFDTLRLRPVIEPAIKADVEPSTNEKSASADLEEKREESKSVSINASSSDAGVNQASNNNASQPEVMQTSDALADSLAVDKPRAIADASAVSRGNDFVPIDLTPVRLPERVSTFNNFENFKAHALYRLPGRVFFNASVENSLRFELNTFQTDGPYLSDMIYRVLPNVNLGYALSKRTRVSANYFFFRDQYDKRDSSLSRNIHSVGGQLQHDVPINQKTQLTFTLFPRALFINTVNAPSVAFYDIIPSATISRRVGMSGVIYGSVLGQIRFRDPFSNFQEGDQFYSAGGVWRKGPWSYLFDTTLVTNFGNRRLRGGPNNQVIIITGEVGRRLNPRLPVTAFVRAEPIFNMGANGAPGFSGFNFRVFGGLRAEIAKPAIFPIKLKG</sequence>
<accession>A0A8J7P9A3</accession>